<evidence type="ECO:0000313" key="3">
    <source>
        <dbReference type="Proteomes" id="UP000076408"/>
    </source>
</evidence>
<dbReference type="VEuPathDB" id="VectorBase:ASTEI20_033547"/>
<evidence type="ECO:0000313" key="2">
    <source>
        <dbReference type="EnsemblMetazoa" id="ASTEI06026-PA"/>
    </source>
</evidence>
<dbReference type="VEuPathDB" id="VectorBase:ASTEI06026"/>
<dbReference type="STRING" id="30069.A0A182YC40"/>
<dbReference type="Proteomes" id="UP000076408">
    <property type="component" value="Unassembled WGS sequence"/>
</dbReference>
<dbReference type="Gene3D" id="3.30.420.40">
    <property type="match status" value="1"/>
</dbReference>
<keyword evidence="3" id="KW-1185">Reference proteome</keyword>
<feature type="domain" description="Gcp-like" evidence="1">
    <location>
        <begin position="3"/>
        <end position="151"/>
    </location>
</feature>
<dbReference type="GO" id="GO:0005739">
    <property type="term" value="C:mitochondrion"/>
    <property type="evidence" value="ECO:0007669"/>
    <property type="project" value="TreeGrafter"/>
</dbReference>
<dbReference type="EnsemblMetazoa" id="ASTEI06026-RA">
    <property type="protein sequence ID" value="ASTEI06026-PA"/>
    <property type="gene ID" value="ASTEI06026"/>
</dbReference>
<dbReference type="SUPFAM" id="SSF53067">
    <property type="entry name" value="Actin-like ATPase domain"/>
    <property type="match status" value="1"/>
</dbReference>
<protein>
    <recommendedName>
        <fullName evidence="1">Gcp-like domain-containing protein</fullName>
    </recommendedName>
</protein>
<reference evidence="3" key="1">
    <citation type="journal article" date="2014" name="Genome Biol.">
        <title>Genome analysis of a major urban malaria vector mosquito, Anopheles stephensi.</title>
        <authorList>
            <person name="Jiang X."/>
            <person name="Peery A."/>
            <person name="Hall A.B."/>
            <person name="Sharma A."/>
            <person name="Chen X.G."/>
            <person name="Waterhouse R.M."/>
            <person name="Komissarov A."/>
            <person name="Riehle M.M."/>
            <person name="Shouche Y."/>
            <person name="Sharakhova M.V."/>
            <person name="Lawson D."/>
            <person name="Pakpour N."/>
            <person name="Arensburger P."/>
            <person name="Davidson V.L."/>
            <person name="Eiglmeier K."/>
            <person name="Emrich S."/>
            <person name="George P."/>
            <person name="Kennedy R.C."/>
            <person name="Mane S.P."/>
            <person name="Maslen G."/>
            <person name="Oringanje C."/>
            <person name="Qi Y."/>
            <person name="Settlage R."/>
            <person name="Tojo M."/>
            <person name="Tubio J.M."/>
            <person name="Unger M.F."/>
            <person name="Wang B."/>
            <person name="Vernick K.D."/>
            <person name="Ribeiro J.M."/>
            <person name="James A.A."/>
            <person name="Michel K."/>
            <person name="Riehle M.A."/>
            <person name="Luckhart S."/>
            <person name="Sharakhov I.V."/>
            <person name="Tu Z."/>
        </authorList>
    </citation>
    <scope>NUCLEOTIDE SEQUENCE [LARGE SCALE GENOMIC DNA]</scope>
    <source>
        <strain evidence="3">Indian</strain>
    </source>
</reference>
<evidence type="ECO:0000259" key="1">
    <source>
        <dbReference type="Pfam" id="PF00814"/>
    </source>
</evidence>
<reference evidence="2" key="2">
    <citation type="submission" date="2020-05" db="UniProtKB">
        <authorList>
            <consortium name="EnsemblMetazoa"/>
        </authorList>
    </citation>
    <scope>IDENTIFICATION</scope>
    <source>
        <strain evidence="2">Indian</strain>
    </source>
</reference>
<proteinExistence type="predicted"/>
<dbReference type="VEuPathDB" id="VectorBase:ASTE003021"/>
<dbReference type="PANTHER" id="PTHR11735:SF6">
    <property type="entry name" value="TRNA N6-ADENOSINE THREONYLCARBAMOYLTRANSFERASE, MITOCHONDRIAL"/>
    <property type="match status" value="1"/>
</dbReference>
<dbReference type="InterPro" id="IPR000905">
    <property type="entry name" value="Gcp-like_dom"/>
</dbReference>
<accession>A0A182YC40</accession>
<organism evidence="2 3">
    <name type="scientific">Anopheles stephensi</name>
    <name type="common">Indo-Pakistan malaria mosquito</name>
    <dbReference type="NCBI Taxonomy" id="30069"/>
    <lineage>
        <taxon>Eukaryota</taxon>
        <taxon>Metazoa</taxon>
        <taxon>Ecdysozoa</taxon>
        <taxon>Arthropoda</taxon>
        <taxon>Hexapoda</taxon>
        <taxon>Insecta</taxon>
        <taxon>Pterygota</taxon>
        <taxon>Neoptera</taxon>
        <taxon>Endopterygota</taxon>
        <taxon>Diptera</taxon>
        <taxon>Nematocera</taxon>
        <taxon>Culicoidea</taxon>
        <taxon>Culicidae</taxon>
        <taxon>Anophelinae</taxon>
        <taxon>Anopheles</taxon>
    </lineage>
</organism>
<dbReference type="AlphaFoldDB" id="A0A182YC40"/>
<sequence length="212" mass="23391">MSGGQAIEVAAQAASSNTSAYEFPLPLSKYRDCQFSFAGLKNTATRHILEREATLNLAPDALLPDYEDFCACFLKGVTRHMLHRTQRAIEYCERRNLFGNGSTQRSLVISGGVACNDVIFSALSRMAEQFGYSTYRPPKKLCTDNGTMIAWNGVEKLLASDTGEMSKNYETVDISGKCPIGESLIDDVKEANLACKWVKVDILPTKEEPTRS</sequence>
<name>A0A182YC40_ANOST</name>
<dbReference type="PANTHER" id="PTHR11735">
    <property type="entry name" value="TRNA N6-ADENOSINE THREONYLCARBAMOYLTRANSFERASE"/>
    <property type="match status" value="1"/>
</dbReference>
<dbReference type="Pfam" id="PF00814">
    <property type="entry name" value="TsaD"/>
    <property type="match status" value="1"/>
</dbReference>
<dbReference type="InterPro" id="IPR043129">
    <property type="entry name" value="ATPase_NBD"/>
</dbReference>
<dbReference type="OMA" id="RIHRAFI"/>